<feature type="compositionally biased region" description="Basic and acidic residues" evidence="1">
    <location>
        <begin position="126"/>
        <end position="136"/>
    </location>
</feature>
<comment type="caution">
    <text evidence="2">The sequence shown here is derived from an EMBL/GenBank/DDBJ whole genome shotgun (WGS) entry which is preliminary data.</text>
</comment>
<evidence type="ECO:0000313" key="2">
    <source>
        <dbReference type="EMBL" id="CAK0856787.1"/>
    </source>
</evidence>
<accession>A0ABN9UD97</accession>
<evidence type="ECO:0000313" key="3">
    <source>
        <dbReference type="Proteomes" id="UP001189429"/>
    </source>
</evidence>
<reference evidence="2" key="1">
    <citation type="submission" date="2023-10" db="EMBL/GenBank/DDBJ databases">
        <authorList>
            <person name="Chen Y."/>
            <person name="Shah S."/>
            <person name="Dougan E. K."/>
            <person name="Thang M."/>
            <person name="Chan C."/>
        </authorList>
    </citation>
    <scope>NUCLEOTIDE SEQUENCE [LARGE SCALE GENOMIC DNA]</scope>
</reference>
<keyword evidence="3" id="KW-1185">Reference proteome</keyword>
<evidence type="ECO:0000256" key="1">
    <source>
        <dbReference type="SAM" id="MobiDB-lite"/>
    </source>
</evidence>
<protein>
    <submittedName>
        <fullName evidence="2">Uncharacterized protein</fullName>
    </submittedName>
</protein>
<organism evidence="2 3">
    <name type="scientific">Prorocentrum cordatum</name>
    <dbReference type="NCBI Taxonomy" id="2364126"/>
    <lineage>
        <taxon>Eukaryota</taxon>
        <taxon>Sar</taxon>
        <taxon>Alveolata</taxon>
        <taxon>Dinophyceae</taxon>
        <taxon>Prorocentrales</taxon>
        <taxon>Prorocentraceae</taxon>
        <taxon>Prorocentrum</taxon>
    </lineage>
</organism>
<sequence>MSHLPTLPPVPGNLPGMEQLQFSLGGAAAGAGLFGAVPGAGAARYQAAGYPGLDPALAAALGLDCGGLQALAAAGAVGLGAALATDGAGLHAASLAALQGLSAQAAEVSSSSSHGPKRTRRPPPARAREARSPAGS</sequence>
<dbReference type="Proteomes" id="UP001189429">
    <property type="component" value="Unassembled WGS sequence"/>
</dbReference>
<dbReference type="EMBL" id="CAUYUJ010015666">
    <property type="protein sequence ID" value="CAK0856787.1"/>
    <property type="molecule type" value="Genomic_DNA"/>
</dbReference>
<name>A0ABN9UD97_9DINO</name>
<gene>
    <name evidence="2" type="ORF">PCOR1329_LOCUS47066</name>
</gene>
<feature type="region of interest" description="Disordered" evidence="1">
    <location>
        <begin position="106"/>
        <end position="136"/>
    </location>
</feature>
<proteinExistence type="predicted"/>